<comment type="caution">
    <text evidence="1">The sequence shown here is derived from an EMBL/GenBank/DDBJ whole genome shotgun (WGS) entry which is preliminary data.</text>
</comment>
<sequence length="292" mass="34502">MPQLFHFPTFNEMHPHEKRLNKRMRDYFRYKIRTRLYRRHILKLVDFLTAHPLWATLFVQTPYRMNTLLSKYCDKRFNTEQRLNAIIDNFVSAEQNFSAAHAEKLVNDGRILLAELTEELNLYLNINQIDPFEGFFSLNIADHEQKSVYDASFTFLAPNKLLIASIQGPNDAQAQESVRAATKRLHGVRPMFMLINGFKMLAQTLDCELLGIAHKNQTKYRWNDSTKLLFDYNSFWQENGAVLNSSGYWTLPKKIEMKPLQEIQSKKRSMYRKRYEMFESAAVRINRLFNQG</sequence>
<gene>
    <name evidence="1" type="ORF">CVP04_11515</name>
</gene>
<evidence type="ECO:0000313" key="1">
    <source>
        <dbReference type="EMBL" id="PJG82000.1"/>
    </source>
</evidence>
<accession>A0A2M8RSY6</accession>
<dbReference type="AlphaFoldDB" id="A0A2M8RSY6"/>
<organism evidence="1 2">
    <name type="scientific">Caviibacterium pharyngocola</name>
    <dbReference type="NCBI Taxonomy" id="28159"/>
    <lineage>
        <taxon>Bacteria</taxon>
        <taxon>Pseudomonadati</taxon>
        <taxon>Pseudomonadota</taxon>
        <taxon>Gammaproteobacteria</taxon>
        <taxon>Pasteurellales</taxon>
        <taxon>Pasteurellaceae</taxon>
        <taxon>Caviibacterium</taxon>
    </lineage>
</organism>
<dbReference type="Proteomes" id="UP000230282">
    <property type="component" value="Unassembled WGS sequence"/>
</dbReference>
<dbReference type="EMBL" id="PHGZ01000032">
    <property type="protein sequence ID" value="PJG82000.1"/>
    <property type="molecule type" value="Genomic_DNA"/>
</dbReference>
<keyword evidence="2" id="KW-1185">Reference proteome</keyword>
<name>A0A2M8RSY6_9PAST</name>
<reference evidence="1 2" key="1">
    <citation type="submission" date="2017-11" db="EMBL/GenBank/DDBJ databases">
        <title>Reclassification of Bisgaard taxon 5 as Caviibacterium pharyngocola gen. nov., sp. nov.</title>
        <authorList>
            <person name="Christensen H."/>
        </authorList>
    </citation>
    <scope>NUCLEOTIDE SEQUENCE [LARGE SCALE GENOMIC DNA]</scope>
    <source>
        <strain evidence="1 2">7_3</strain>
    </source>
</reference>
<dbReference type="PANTHER" id="PTHR38785:SF1">
    <property type="entry name" value="HOMOLOG OF VIRK"/>
    <property type="match status" value="1"/>
</dbReference>
<dbReference type="PANTHER" id="PTHR38785">
    <property type="entry name" value="HOMOLOG OF VIRK"/>
    <property type="match status" value="1"/>
</dbReference>
<dbReference type="RefSeq" id="WP_100297652.1">
    <property type="nucleotide sequence ID" value="NZ_PHGZ01000032.1"/>
</dbReference>
<dbReference type="OrthoDB" id="6835762at2"/>
<protein>
    <submittedName>
        <fullName evidence="1">DUF535 domain-containing protein</fullName>
    </submittedName>
</protein>
<dbReference type="InterPro" id="IPR007488">
    <property type="entry name" value="DUF535"/>
</dbReference>
<proteinExistence type="predicted"/>
<evidence type="ECO:0000313" key="2">
    <source>
        <dbReference type="Proteomes" id="UP000230282"/>
    </source>
</evidence>
<dbReference type="Pfam" id="PF04393">
    <property type="entry name" value="DUF535"/>
    <property type="match status" value="1"/>
</dbReference>
<dbReference type="GO" id="GO:0006974">
    <property type="term" value="P:DNA damage response"/>
    <property type="evidence" value="ECO:0007669"/>
    <property type="project" value="TreeGrafter"/>
</dbReference>